<dbReference type="EMBL" id="JAUDDZ010000001">
    <property type="protein sequence ID" value="MDM8274132.1"/>
    <property type="molecule type" value="Genomic_DNA"/>
</dbReference>
<feature type="domain" description="Glycosyltransferase 2-like" evidence="2">
    <location>
        <begin position="5"/>
        <end position="162"/>
    </location>
</feature>
<dbReference type="SUPFAM" id="SSF53448">
    <property type="entry name" value="Nucleotide-diphospho-sugar transferases"/>
    <property type="match status" value="1"/>
</dbReference>
<evidence type="ECO:0000313" key="4">
    <source>
        <dbReference type="Proteomes" id="UP001529421"/>
    </source>
</evidence>
<accession>A0ABT7V6L5</accession>
<dbReference type="Gene3D" id="3.90.550.10">
    <property type="entry name" value="Spore Coat Polysaccharide Biosynthesis Protein SpsA, Chain A"/>
    <property type="match status" value="1"/>
</dbReference>
<gene>
    <name evidence="3" type="ORF">QUW28_01270</name>
</gene>
<dbReference type="Proteomes" id="UP001529421">
    <property type="component" value="Unassembled WGS sequence"/>
</dbReference>
<dbReference type="InterPro" id="IPR050256">
    <property type="entry name" value="Glycosyltransferase_2"/>
</dbReference>
<keyword evidence="4" id="KW-1185">Reference proteome</keyword>
<proteinExistence type="inferred from homology"/>
<protein>
    <submittedName>
        <fullName evidence="3">Glycosyltransferase family 2 protein</fullName>
    </submittedName>
</protein>
<comment type="similarity">
    <text evidence="1">Belongs to the glycosyltransferase 2 family.</text>
</comment>
<name>A0ABT7V6L5_9ACTN</name>
<dbReference type="PANTHER" id="PTHR48090:SF7">
    <property type="entry name" value="RFBJ PROTEIN"/>
    <property type="match status" value="1"/>
</dbReference>
<dbReference type="PANTHER" id="PTHR48090">
    <property type="entry name" value="UNDECAPRENYL-PHOSPHATE 4-DEOXY-4-FORMAMIDO-L-ARABINOSE TRANSFERASE-RELATED"/>
    <property type="match status" value="1"/>
</dbReference>
<evidence type="ECO:0000313" key="3">
    <source>
        <dbReference type="EMBL" id="MDM8274132.1"/>
    </source>
</evidence>
<comment type="caution">
    <text evidence="3">The sequence shown here is derived from an EMBL/GenBank/DDBJ whole genome shotgun (WGS) entry which is preliminary data.</text>
</comment>
<organism evidence="3 4">
    <name type="scientific">Enorma phocaeensis</name>
    <dbReference type="NCBI Taxonomy" id="1871019"/>
    <lineage>
        <taxon>Bacteria</taxon>
        <taxon>Bacillati</taxon>
        <taxon>Actinomycetota</taxon>
        <taxon>Coriobacteriia</taxon>
        <taxon>Coriobacteriales</taxon>
        <taxon>Coriobacteriaceae</taxon>
        <taxon>Enorma</taxon>
    </lineage>
</organism>
<dbReference type="CDD" id="cd04179">
    <property type="entry name" value="DPM_DPG-synthase_like"/>
    <property type="match status" value="1"/>
</dbReference>
<evidence type="ECO:0000256" key="1">
    <source>
        <dbReference type="ARBA" id="ARBA00006739"/>
    </source>
</evidence>
<dbReference type="RefSeq" id="WP_289543901.1">
    <property type="nucleotide sequence ID" value="NZ_JAUDDZ010000001.1"/>
</dbReference>
<dbReference type="Pfam" id="PF00535">
    <property type="entry name" value="Glycos_transf_2"/>
    <property type="match status" value="1"/>
</dbReference>
<dbReference type="InterPro" id="IPR029044">
    <property type="entry name" value="Nucleotide-diphossugar_trans"/>
</dbReference>
<reference evidence="4" key="1">
    <citation type="submission" date="2023-06" db="EMBL/GenBank/DDBJ databases">
        <title>Identification and characterization of horizontal gene transfer across gut microbiota members of farm animals based on homology search.</title>
        <authorList>
            <person name="Zeman M."/>
            <person name="Kubasova T."/>
            <person name="Jahodarova E."/>
            <person name="Nykrynova M."/>
            <person name="Rychlik I."/>
        </authorList>
    </citation>
    <scope>NUCLEOTIDE SEQUENCE [LARGE SCALE GENOMIC DNA]</scope>
    <source>
        <strain evidence="4">154_Feed</strain>
    </source>
</reference>
<sequence length="228" mass="25606">MSTLVIVPAYNEEESIVSTIEELKEKAPDFDYVVINDGSRDATSRLCHSHGYHVIDQPVNLGLTGGFQTGMKYAWRHGYDNVIQFDADGQHRPEHLVDLVEFQRSTGSDIVIGSRFVTKSKPHSLRMAGSNLISCIIRLTCGVTIKDPTSGMRLYNRRMIEQFATRTDLAPEPDTLAFLIKKKNATVGECQVEMRERMAGESYLTLSKSVSYMANACVSILFAMWFKN</sequence>
<dbReference type="InterPro" id="IPR001173">
    <property type="entry name" value="Glyco_trans_2-like"/>
</dbReference>
<reference evidence="3 4" key="2">
    <citation type="submission" date="2023-06" db="EMBL/GenBank/DDBJ databases">
        <authorList>
            <person name="Zeman M."/>
            <person name="Kubasova T."/>
            <person name="Jahodarova E."/>
            <person name="Nykrynova M."/>
            <person name="Rychlik I."/>
        </authorList>
    </citation>
    <scope>NUCLEOTIDE SEQUENCE [LARGE SCALE GENOMIC DNA]</scope>
    <source>
        <strain evidence="3 4">154_Feed</strain>
    </source>
</reference>
<evidence type="ECO:0000259" key="2">
    <source>
        <dbReference type="Pfam" id="PF00535"/>
    </source>
</evidence>